<dbReference type="RefSeq" id="WP_274120405.1">
    <property type="nucleotide sequence ID" value="NZ_JANIAM010000012.1"/>
</dbReference>
<accession>A0A9X4DF86</accession>
<name>A0A9X4DF86_9PSED</name>
<evidence type="ECO:0000313" key="1">
    <source>
        <dbReference type="EMBL" id="MDD2113308.1"/>
    </source>
</evidence>
<reference evidence="1" key="1">
    <citation type="submission" date="2022-07" db="EMBL/GenBank/DDBJ databases">
        <title>Multi-strain Analysis of Pseudomonas putida Reveals Metabolic and Genetic Diversity.</title>
        <authorList>
            <person name="Monk J.M."/>
        </authorList>
    </citation>
    <scope>NUCLEOTIDE SEQUENCE</scope>
    <source>
        <strain evidence="1">17633</strain>
    </source>
</reference>
<protein>
    <submittedName>
        <fullName evidence="1">Uncharacterized protein</fullName>
    </submittedName>
</protein>
<organism evidence="1 2">
    <name type="scientific">Pseudomonas asiatica</name>
    <dbReference type="NCBI Taxonomy" id="2219225"/>
    <lineage>
        <taxon>Bacteria</taxon>
        <taxon>Pseudomonadati</taxon>
        <taxon>Pseudomonadota</taxon>
        <taxon>Gammaproteobacteria</taxon>
        <taxon>Pseudomonadales</taxon>
        <taxon>Pseudomonadaceae</taxon>
        <taxon>Pseudomonas</taxon>
    </lineage>
</organism>
<gene>
    <name evidence="1" type="ORF">NP554_16145</name>
</gene>
<comment type="caution">
    <text evidence="1">The sequence shown here is derived from an EMBL/GenBank/DDBJ whole genome shotgun (WGS) entry which is preliminary data.</text>
</comment>
<dbReference type="EMBL" id="JANIAM010000012">
    <property type="protein sequence ID" value="MDD2113308.1"/>
    <property type="molecule type" value="Genomic_DNA"/>
</dbReference>
<dbReference type="AlphaFoldDB" id="A0A9X4DF86"/>
<dbReference type="Proteomes" id="UP001150728">
    <property type="component" value="Unassembled WGS sequence"/>
</dbReference>
<sequence>MPRSEVAYLEFSPEQSKAITFARQDNRRLLIRQFGYSPFAVPLVLAEDPLLVRG</sequence>
<proteinExistence type="predicted"/>
<evidence type="ECO:0000313" key="2">
    <source>
        <dbReference type="Proteomes" id="UP001150728"/>
    </source>
</evidence>